<dbReference type="STRING" id="63186.ZOBELLIA_3608"/>
<reference evidence="2" key="1">
    <citation type="submission" date="2009-07" db="EMBL/GenBank/DDBJ databases">
        <title>Complete genome sequence of Zobellia galactanivorans Dsij.</title>
        <authorList>
            <consortium name="Genoscope - CEA"/>
        </authorList>
    </citation>
    <scope>NUCLEOTIDE SEQUENCE [LARGE SCALE GENOMIC DNA]</scope>
    <source>
        <strain evidence="2">DSM 12802 / CCUG 47099 / CIP 106680 / NCIMB 13871 / Dsij</strain>
    </source>
</reference>
<evidence type="ECO:0000313" key="1">
    <source>
        <dbReference type="EMBL" id="CAZ97746.1"/>
    </source>
</evidence>
<dbReference type="KEGG" id="zga:ZOBELLIA_3608"/>
<reference evidence="1 2" key="2">
    <citation type="journal article" date="2012" name="Environ. Microbiol.">
        <title>Characterization of the first alginolytic operons in a marine bacterium: from their emergence in marine Flavobacteriia to their independent transfers to marine Proteobacteria and human gut Bacteroides.</title>
        <authorList>
            <person name="Thomas F."/>
            <person name="Barbeyron T."/>
            <person name="Tonon T."/>
            <person name="Genicot S."/>
            <person name="Czjzek M."/>
            <person name="Michel G."/>
        </authorList>
    </citation>
    <scope>NUCLEOTIDE SEQUENCE [LARGE SCALE GENOMIC DNA]</scope>
    <source>
        <strain evidence="2">DSM 12802 / CCUG 47099 / CIP 106680 / NCIMB 13871 / Dsij</strain>
    </source>
</reference>
<dbReference type="Proteomes" id="UP000008898">
    <property type="component" value="Chromosome"/>
</dbReference>
<proteinExistence type="predicted"/>
<gene>
    <name evidence="1" type="ordered locus">zobellia_3608</name>
</gene>
<name>G0L1B1_ZOBGA</name>
<evidence type="ECO:0000313" key="2">
    <source>
        <dbReference type="Proteomes" id="UP000008898"/>
    </source>
</evidence>
<dbReference type="HOGENOM" id="CLU_3359340_0_0_10"/>
<protein>
    <submittedName>
        <fullName evidence="1">Uncharacterized protein</fullName>
    </submittedName>
</protein>
<dbReference type="EMBL" id="FP476056">
    <property type="protein sequence ID" value="CAZ97746.1"/>
    <property type="molecule type" value="Genomic_DNA"/>
</dbReference>
<accession>G0L1B1</accession>
<sequence length="36" mass="4261">MERNDDKNTKTKNALVRIGMSLNFPEKYNLFSKNQD</sequence>
<organism evidence="1 2">
    <name type="scientific">Zobellia galactanivorans (strain DSM 12802 / CCUG 47099 / CIP 106680 / NCIMB 13871 / Dsij)</name>
    <dbReference type="NCBI Taxonomy" id="63186"/>
    <lineage>
        <taxon>Bacteria</taxon>
        <taxon>Pseudomonadati</taxon>
        <taxon>Bacteroidota</taxon>
        <taxon>Flavobacteriia</taxon>
        <taxon>Flavobacteriales</taxon>
        <taxon>Flavobacteriaceae</taxon>
        <taxon>Zobellia</taxon>
    </lineage>
</organism>
<dbReference type="AlphaFoldDB" id="G0L1B1"/>
<keyword evidence="2" id="KW-1185">Reference proteome</keyword>